<dbReference type="RefSeq" id="WP_133879930.1">
    <property type="nucleotide sequence ID" value="NZ_MWIN01000039.1"/>
</dbReference>
<comment type="caution">
    <text evidence="2">The sequence shown here is derived from an EMBL/GenBank/DDBJ whole genome shotgun (WGS) entry which is preliminary data.</text>
</comment>
<evidence type="ECO:0000313" key="3">
    <source>
        <dbReference type="Proteomes" id="UP000295341"/>
    </source>
</evidence>
<feature type="signal peptide" evidence="1">
    <location>
        <begin position="1"/>
        <end position="19"/>
    </location>
</feature>
<protein>
    <recommendedName>
        <fullName evidence="4">LTXXQ motif family protein</fullName>
    </recommendedName>
</protein>
<organism evidence="2 3">
    <name type="scientific">Panacagrimonas perspica</name>
    <dbReference type="NCBI Taxonomy" id="381431"/>
    <lineage>
        <taxon>Bacteria</taxon>
        <taxon>Pseudomonadati</taxon>
        <taxon>Pseudomonadota</taxon>
        <taxon>Gammaproteobacteria</taxon>
        <taxon>Nevskiales</taxon>
        <taxon>Nevskiaceae</taxon>
        <taxon>Panacagrimonas</taxon>
    </lineage>
</organism>
<dbReference type="AlphaFoldDB" id="A0A4R7PBI7"/>
<accession>A0A4R7PBI7</accession>
<keyword evidence="3" id="KW-1185">Reference proteome</keyword>
<evidence type="ECO:0000256" key="1">
    <source>
        <dbReference type="SAM" id="SignalP"/>
    </source>
</evidence>
<proteinExistence type="predicted"/>
<evidence type="ECO:0008006" key="4">
    <source>
        <dbReference type="Google" id="ProtNLM"/>
    </source>
</evidence>
<sequence length="161" mass="17603">MKTALTPFALLLLAATLLAGCGSAPLVPSAESFEGRPEKAALAVLRNVEANDEQRAKILAAFDRDNPKMLKLDQEWEEITRQWKELNRADPKFLADAEALSARRMDVAKQQIVVGAAFEHEVASVLTPDQWKDWKELWALVGEGNACGPGWRGGGGGGHRR</sequence>
<dbReference type="Proteomes" id="UP000295341">
    <property type="component" value="Unassembled WGS sequence"/>
</dbReference>
<reference evidence="2 3" key="1">
    <citation type="submission" date="2019-03" db="EMBL/GenBank/DDBJ databases">
        <title>Genomic Encyclopedia of Type Strains, Phase IV (KMG-IV): sequencing the most valuable type-strain genomes for metagenomic binning, comparative biology and taxonomic classification.</title>
        <authorList>
            <person name="Goeker M."/>
        </authorList>
    </citation>
    <scope>NUCLEOTIDE SEQUENCE [LARGE SCALE GENOMIC DNA]</scope>
    <source>
        <strain evidence="2 3">DSM 26377</strain>
    </source>
</reference>
<dbReference type="PROSITE" id="PS51257">
    <property type="entry name" value="PROKAR_LIPOPROTEIN"/>
    <property type="match status" value="1"/>
</dbReference>
<evidence type="ECO:0000313" key="2">
    <source>
        <dbReference type="EMBL" id="TDU31338.1"/>
    </source>
</evidence>
<dbReference type="Gene3D" id="1.20.120.1490">
    <property type="match status" value="1"/>
</dbReference>
<name>A0A4R7PBI7_9GAMM</name>
<feature type="chain" id="PRO_5030099591" description="LTXXQ motif family protein" evidence="1">
    <location>
        <begin position="20"/>
        <end position="161"/>
    </location>
</feature>
<gene>
    <name evidence="2" type="ORF">DFR24_0706</name>
</gene>
<keyword evidence="1" id="KW-0732">Signal</keyword>
<dbReference type="EMBL" id="SOBT01000008">
    <property type="protein sequence ID" value="TDU31338.1"/>
    <property type="molecule type" value="Genomic_DNA"/>
</dbReference>